<name>A0A844AN58_9RHOB</name>
<comment type="caution">
    <text evidence="2">The sequence shown here is derived from an EMBL/GenBank/DDBJ whole genome shotgun (WGS) entry which is preliminary data.</text>
</comment>
<dbReference type="EMBL" id="WIXK01000001">
    <property type="protein sequence ID" value="MQY41593.1"/>
    <property type="molecule type" value="Genomic_DNA"/>
</dbReference>
<dbReference type="RefSeq" id="WP_153544889.1">
    <property type="nucleotide sequence ID" value="NZ_WIXK01000001.1"/>
</dbReference>
<sequence>MTDINSPHTAQRHAYSAGLYRITTIANLLLLHWGVYWLMNGLDKFLNRTDVGLFVWYGKDRSTQFGDYLENTGTSLSALEPILYFTGIIELLVSIPLFMILAAAISGKQISQAFLEMSFVLGGVIFVGFSFFDVIFGDRAELWEHGTFLIGLLLSYKLVKDGLQERSQLV</sequence>
<keyword evidence="1" id="KW-0472">Membrane</keyword>
<evidence type="ECO:0000313" key="3">
    <source>
        <dbReference type="Proteomes" id="UP000436694"/>
    </source>
</evidence>
<dbReference type="Proteomes" id="UP000436694">
    <property type="component" value="Unassembled WGS sequence"/>
</dbReference>
<accession>A0A844AN58</accession>
<feature type="transmembrane region" description="Helical" evidence="1">
    <location>
        <begin position="18"/>
        <end position="39"/>
    </location>
</feature>
<organism evidence="2 3">
    <name type="scientific">Tritonibacter aquimaris</name>
    <dbReference type="NCBI Taxonomy" id="2663379"/>
    <lineage>
        <taxon>Bacteria</taxon>
        <taxon>Pseudomonadati</taxon>
        <taxon>Pseudomonadota</taxon>
        <taxon>Alphaproteobacteria</taxon>
        <taxon>Rhodobacterales</taxon>
        <taxon>Paracoccaceae</taxon>
        <taxon>Tritonibacter</taxon>
    </lineage>
</organism>
<keyword evidence="1" id="KW-0812">Transmembrane</keyword>
<evidence type="ECO:0000256" key="1">
    <source>
        <dbReference type="SAM" id="Phobius"/>
    </source>
</evidence>
<gene>
    <name evidence="2" type="ORF">GG681_02990</name>
</gene>
<feature type="transmembrane region" description="Helical" evidence="1">
    <location>
        <begin position="82"/>
        <end position="105"/>
    </location>
</feature>
<keyword evidence="1" id="KW-1133">Transmembrane helix</keyword>
<proteinExistence type="predicted"/>
<keyword evidence="3" id="KW-1185">Reference proteome</keyword>
<feature type="transmembrane region" description="Helical" evidence="1">
    <location>
        <begin position="117"/>
        <end position="136"/>
    </location>
</feature>
<protein>
    <recommendedName>
        <fullName evidence="4">DoxX</fullName>
    </recommendedName>
</protein>
<dbReference type="AlphaFoldDB" id="A0A844AN58"/>
<evidence type="ECO:0000313" key="2">
    <source>
        <dbReference type="EMBL" id="MQY41593.1"/>
    </source>
</evidence>
<reference evidence="2 3" key="1">
    <citation type="submission" date="2019-10" db="EMBL/GenBank/DDBJ databases">
        <title>Epibacterium sp. nov., isolated from seawater.</title>
        <authorList>
            <person name="Zhang X."/>
            <person name="Li N."/>
        </authorList>
    </citation>
    <scope>NUCLEOTIDE SEQUENCE [LARGE SCALE GENOMIC DNA]</scope>
    <source>
        <strain evidence="2 3">SM1969</strain>
    </source>
</reference>
<evidence type="ECO:0008006" key="4">
    <source>
        <dbReference type="Google" id="ProtNLM"/>
    </source>
</evidence>